<comment type="caution">
    <text evidence="1">The sequence shown here is derived from an EMBL/GenBank/DDBJ whole genome shotgun (WGS) entry which is preliminary data.</text>
</comment>
<sequence>MRGSLGQQDVSTAQRLDEELRRSATEASIVRSKIKKEDLEDITLSYDIPTSVILRAPGPEEQADVPHEGFVSIYELEMQQVLRLPMRPFLHKVMRDSNMALC</sequence>
<dbReference type="EMBL" id="JBFOLK010000001">
    <property type="protein sequence ID" value="KAL2543170.1"/>
    <property type="molecule type" value="Genomic_DNA"/>
</dbReference>
<keyword evidence="3" id="KW-1185">Reference proteome</keyword>
<evidence type="ECO:0000313" key="1">
    <source>
        <dbReference type="EMBL" id="KAL2543169.1"/>
    </source>
</evidence>
<dbReference type="AlphaFoldDB" id="A0ABD1W0K9"/>
<evidence type="ECO:0000313" key="2">
    <source>
        <dbReference type="EMBL" id="KAL2543170.1"/>
    </source>
</evidence>
<name>A0ABD1W0K9_9LAMI</name>
<dbReference type="EMBL" id="JBFOLK010000001">
    <property type="protein sequence ID" value="KAL2543169.1"/>
    <property type="molecule type" value="Genomic_DNA"/>
</dbReference>
<protein>
    <submittedName>
        <fullName evidence="1">Uncharacterized protein</fullName>
    </submittedName>
</protein>
<accession>A0ABD1W0K9</accession>
<reference evidence="3" key="1">
    <citation type="submission" date="2024-07" db="EMBL/GenBank/DDBJ databases">
        <title>Two chromosome-level genome assemblies of Korean endemic species Abeliophyllum distichum and Forsythia ovata (Oleaceae).</title>
        <authorList>
            <person name="Jang H."/>
        </authorList>
    </citation>
    <scope>NUCLEOTIDE SEQUENCE [LARGE SCALE GENOMIC DNA]</scope>
</reference>
<gene>
    <name evidence="1" type="ORF">Adt_04147</name>
    <name evidence="2" type="ORF">Adt_04148</name>
</gene>
<dbReference type="Proteomes" id="UP001604336">
    <property type="component" value="Unassembled WGS sequence"/>
</dbReference>
<organism evidence="1 3">
    <name type="scientific">Abeliophyllum distichum</name>
    <dbReference type="NCBI Taxonomy" id="126358"/>
    <lineage>
        <taxon>Eukaryota</taxon>
        <taxon>Viridiplantae</taxon>
        <taxon>Streptophyta</taxon>
        <taxon>Embryophyta</taxon>
        <taxon>Tracheophyta</taxon>
        <taxon>Spermatophyta</taxon>
        <taxon>Magnoliopsida</taxon>
        <taxon>eudicotyledons</taxon>
        <taxon>Gunneridae</taxon>
        <taxon>Pentapetalae</taxon>
        <taxon>asterids</taxon>
        <taxon>lamiids</taxon>
        <taxon>Lamiales</taxon>
        <taxon>Oleaceae</taxon>
        <taxon>Forsythieae</taxon>
        <taxon>Abeliophyllum</taxon>
    </lineage>
</organism>
<proteinExistence type="predicted"/>
<evidence type="ECO:0000313" key="3">
    <source>
        <dbReference type="Proteomes" id="UP001604336"/>
    </source>
</evidence>
<reference evidence="1" key="2">
    <citation type="submission" date="2024-07" db="EMBL/GenBank/DDBJ databases">
        <title>Two chromosome-level genome assemblies of Korean endemic species Abeliophyllum distichum and Forsythia ovata (Oleaceae).</title>
        <authorList>
            <person name="Mun J.H."/>
        </authorList>
    </citation>
    <scope>NUCLEOTIDE SEQUENCE</scope>
    <source>
        <strain evidence="1">KNKB198505000391</strain>
        <tissue evidence="1">Leaf</tissue>
    </source>
</reference>